<accession>A0ABM7YK23</accession>
<dbReference type="Gene3D" id="2.130.10.10">
    <property type="entry name" value="YVTN repeat-like/Quinoprotein amine dehydrogenase"/>
    <property type="match status" value="3"/>
</dbReference>
<gene>
    <name evidence="2" type="ORF">CATMQ487_16990</name>
</gene>
<name>A0ABM7YK23_9BURK</name>
<dbReference type="Proteomes" id="UP001057498">
    <property type="component" value="Chromosome"/>
</dbReference>
<dbReference type="EMBL" id="AP025730">
    <property type="protein sequence ID" value="BDI04729.1"/>
    <property type="molecule type" value="Genomic_DNA"/>
</dbReference>
<dbReference type="RefSeq" id="WP_251972832.1">
    <property type="nucleotide sequence ID" value="NZ_AP025730.1"/>
</dbReference>
<proteinExistence type="predicted"/>
<evidence type="ECO:0000256" key="1">
    <source>
        <dbReference type="SAM" id="MobiDB-lite"/>
    </source>
</evidence>
<protein>
    <submittedName>
        <fullName evidence="2">Uncharacterized protein</fullName>
    </submittedName>
</protein>
<evidence type="ECO:0000313" key="3">
    <source>
        <dbReference type="Proteomes" id="UP001057498"/>
    </source>
</evidence>
<dbReference type="SUPFAM" id="SSF110296">
    <property type="entry name" value="Oligoxyloglucan reducing end-specific cellobiohydrolase"/>
    <property type="match status" value="2"/>
</dbReference>
<feature type="region of interest" description="Disordered" evidence="1">
    <location>
        <begin position="927"/>
        <end position="946"/>
    </location>
</feature>
<reference evidence="2" key="1">
    <citation type="submission" date="2022-04" db="EMBL/GenBank/DDBJ databases">
        <title>Whole genome sequence of Sphaerotilus sp. FB-5.</title>
        <authorList>
            <person name="Takeda M."/>
            <person name="Narihara S."/>
            <person name="Akimoto M."/>
            <person name="Akimoto R."/>
            <person name="Nishiyashiki S."/>
            <person name="Murakami T."/>
        </authorList>
    </citation>
    <scope>NUCLEOTIDE SEQUENCE</scope>
    <source>
        <strain evidence="2">FB-5</strain>
    </source>
</reference>
<keyword evidence="3" id="KW-1185">Reference proteome</keyword>
<sequence>MAEDDRILADDIRGRTLAFFTELGISETLFTTALQASVSFALAAPADAARTPWVPMGARNIGGRIRALAQDPANPLVMYAGTALGGVFKTTDGGDTWAHLGRAQDAFPVGTLAVDPNNPNVLIVGSGEPVSLTQFSAPPNPPSINTLDFAPAGFGLLRCDQAAAPIRFVPEVGGWSNLVVAAQQLALAAGAAVLPQPAAVAGPNNIVLPAGAADRYSAIAFDPATEGRCWIASSTGLWRRENGPPVRFVREPVPAPVPPVVLNTQAAPLGAVATDVVITANPARPGTFRLFVGFTALGVFRGIHDPAAGGNVAWDPGPLAGGLPGASSPLGTTHDRIRLAACRDAPDHVYALIENGMPFSGPDQRAVLNVFHSANGGTTWTPGPVPTLANSAAAQVGDGIGATQGGQPWAHLVLAVHPSNPAIVVAGGINLAISHDFGANWVRIIHWPNFGDGDRAQHGDQHALVFDAADPRRLWVGNDGGLSMAPDVVRGNPLSDATWRKRSHGIQAAQFNDIAINPSHPFMVGGGLQDNATYISYGGETWHTVSDADGGQMTFTLNNPRTYIAPNQSNVLISTIVPGNSVTPNPGFYPLVQRRRVNADLAAPNEFFAVNLARTGFGSSFIPIIAQHRTTAGHFIVGQSGRAIVTANNGTSFNNAGIPAFGGGAVSAIAYGNATNNGATDDWWVGTNQGLLHWGNNAAPPTAWDAAPYTMPPVAANSVITSIAVHPADDNCVAVCTANANPTVAVGTPTPFQGQVFLTLDRGQNWADITGLAAVGAPPPLPGLLALPPSPIAGLVFDPQPAAGAAQVLFAGTLAGVFVIRNLPPRRVPAAAGAVPAFNPRWQSFNGTATQALPLAMVNDLAIQTIAPNGGAVAGSAESFTRQRLIAAMYGRGMFVTDLTAYPAGPLAGGGPRHRLYIRQTVVESGHSYPRPTPATLNTAPAAGAPDQYGGDPRLPLAPAPFPLPFTDQDGFDLRIDNAPFQFFETTLDGVEFDEDLRTRPLVAGERNAVYVQVHTAGWDAMPATTVHLFFAPAAGGVPPDLHGGFWGVFTQDPLPAPAVAPVAPAAPWQRAGHAVVLNRIAPNQPEVARFDWVPPASLGGGSAALLAVCTSAADALPAAPPEPMGALIRGERRVAVRVAAVQAFVPDFFIRDAVDDDGRLGGVAFGGRSPDLIVVEAAQADPATAFADLGDDRAGDRVRGNGGNNVIYVRLHNRRPVAANADARLFWALPNAPLDSAAGNAGLPFDLAKWQEIAPAAPADATNLAVPARGVAYARFAFNAAPAPTADFPNAIGFIALIRSSDALDPLPTVTGVDTPPEFWRLFTELANANNAALRALRFA</sequence>
<organism evidence="2 3">
    <name type="scientific">Sphaerotilus microaerophilus</name>
    <dbReference type="NCBI Taxonomy" id="2914710"/>
    <lineage>
        <taxon>Bacteria</taxon>
        <taxon>Pseudomonadati</taxon>
        <taxon>Pseudomonadota</taxon>
        <taxon>Betaproteobacteria</taxon>
        <taxon>Burkholderiales</taxon>
        <taxon>Sphaerotilaceae</taxon>
        <taxon>Sphaerotilus</taxon>
    </lineage>
</organism>
<dbReference type="InterPro" id="IPR015943">
    <property type="entry name" value="WD40/YVTN_repeat-like_dom_sf"/>
</dbReference>
<feature type="compositionally biased region" description="Low complexity" evidence="1">
    <location>
        <begin position="934"/>
        <end position="946"/>
    </location>
</feature>
<evidence type="ECO:0000313" key="2">
    <source>
        <dbReference type="EMBL" id="BDI04729.1"/>
    </source>
</evidence>